<keyword evidence="2 4" id="KW-0479">Metal-binding</keyword>
<dbReference type="GO" id="GO:0016788">
    <property type="term" value="F:hydrolase activity, acting on ester bonds"/>
    <property type="evidence" value="ECO:0007669"/>
    <property type="project" value="InterPro"/>
</dbReference>
<dbReference type="RefSeq" id="WP_114695321.1">
    <property type="nucleotide sequence ID" value="NZ_QQOH01000002.1"/>
</dbReference>
<keyword evidence="6" id="KW-1185">Reference proteome</keyword>
<name>A0A369WNP8_9GAMM</name>
<dbReference type="SUPFAM" id="SSF51556">
    <property type="entry name" value="Metallo-dependent hydrolases"/>
    <property type="match status" value="1"/>
</dbReference>
<dbReference type="Pfam" id="PF01026">
    <property type="entry name" value="TatD_DNase"/>
    <property type="match status" value="1"/>
</dbReference>
<dbReference type="FunFam" id="3.20.20.140:FF:000005">
    <property type="entry name" value="TatD family hydrolase"/>
    <property type="match status" value="1"/>
</dbReference>
<dbReference type="GO" id="GO:0046872">
    <property type="term" value="F:metal ion binding"/>
    <property type="evidence" value="ECO:0007669"/>
    <property type="project" value="UniProtKB-KW"/>
</dbReference>
<evidence type="ECO:0000256" key="4">
    <source>
        <dbReference type="PIRSR" id="PIRSR005902-1"/>
    </source>
</evidence>
<comment type="similarity">
    <text evidence="1">Belongs to the metallo-dependent hydrolases superfamily. TatD-type hydrolase family.</text>
</comment>
<dbReference type="Proteomes" id="UP000253769">
    <property type="component" value="Unassembled WGS sequence"/>
</dbReference>
<evidence type="ECO:0000313" key="5">
    <source>
        <dbReference type="EMBL" id="RDE22689.1"/>
    </source>
</evidence>
<dbReference type="PANTHER" id="PTHR46124:SF3">
    <property type="entry name" value="HYDROLASE"/>
    <property type="match status" value="1"/>
</dbReference>
<keyword evidence="3" id="KW-0378">Hydrolase</keyword>
<dbReference type="InterPro" id="IPR032466">
    <property type="entry name" value="Metal_Hydrolase"/>
</dbReference>
<feature type="binding site" evidence="4">
    <location>
        <position position="162"/>
    </location>
    <ligand>
        <name>a divalent metal cation</name>
        <dbReference type="ChEBI" id="CHEBI:60240"/>
        <label>2</label>
    </ligand>
</feature>
<evidence type="ECO:0000256" key="3">
    <source>
        <dbReference type="ARBA" id="ARBA00022801"/>
    </source>
</evidence>
<dbReference type="PANTHER" id="PTHR46124">
    <property type="entry name" value="D-AMINOACYL-TRNA DEACYLASE"/>
    <property type="match status" value="1"/>
</dbReference>
<dbReference type="CDD" id="cd01310">
    <property type="entry name" value="TatD_DNAse"/>
    <property type="match status" value="1"/>
</dbReference>
<feature type="binding site" evidence="4">
    <location>
        <position position="138"/>
    </location>
    <ligand>
        <name>a divalent metal cation</name>
        <dbReference type="ChEBI" id="CHEBI:60240"/>
        <label>2</label>
    </ligand>
</feature>
<dbReference type="PIRSF" id="PIRSF005902">
    <property type="entry name" value="DNase_TatD"/>
    <property type="match status" value="1"/>
</dbReference>
<dbReference type="GO" id="GO:0005829">
    <property type="term" value="C:cytosol"/>
    <property type="evidence" value="ECO:0007669"/>
    <property type="project" value="TreeGrafter"/>
</dbReference>
<organism evidence="5 6">
    <name type="scientific">Motiliproteus coralliicola</name>
    <dbReference type="NCBI Taxonomy" id="2283196"/>
    <lineage>
        <taxon>Bacteria</taxon>
        <taxon>Pseudomonadati</taxon>
        <taxon>Pseudomonadota</taxon>
        <taxon>Gammaproteobacteria</taxon>
        <taxon>Oceanospirillales</taxon>
        <taxon>Oceanospirillaceae</taxon>
        <taxon>Motiliproteus</taxon>
    </lineage>
</organism>
<reference evidence="5 6" key="1">
    <citation type="submission" date="2018-07" db="EMBL/GenBank/DDBJ databases">
        <title>Motiliproteus coralliicola sp. nov., a bacterium isolated from Coral.</title>
        <authorList>
            <person name="Wang G."/>
        </authorList>
    </citation>
    <scope>NUCLEOTIDE SEQUENCE [LARGE SCALE GENOMIC DNA]</scope>
    <source>
        <strain evidence="5 6">C34</strain>
    </source>
</reference>
<accession>A0A369WNP8</accession>
<dbReference type="AlphaFoldDB" id="A0A369WNP8"/>
<proteinExistence type="inferred from homology"/>
<feature type="binding site" evidence="4">
    <location>
        <position position="11"/>
    </location>
    <ligand>
        <name>a divalent metal cation</name>
        <dbReference type="ChEBI" id="CHEBI:60240"/>
        <label>1</label>
    </ligand>
</feature>
<protein>
    <submittedName>
        <fullName evidence="5">TatD family deoxyribonuclease</fullName>
    </submittedName>
</protein>
<evidence type="ECO:0000313" key="6">
    <source>
        <dbReference type="Proteomes" id="UP000253769"/>
    </source>
</evidence>
<feature type="binding site" evidence="4">
    <location>
        <position position="102"/>
    </location>
    <ligand>
        <name>a divalent metal cation</name>
        <dbReference type="ChEBI" id="CHEBI:60240"/>
        <label>1</label>
    </ligand>
</feature>
<feature type="binding site" evidence="4">
    <location>
        <position position="212"/>
    </location>
    <ligand>
        <name>a divalent metal cation</name>
        <dbReference type="ChEBI" id="CHEBI:60240"/>
        <label>1</label>
    </ligand>
</feature>
<dbReference type="OrthoDB" id="9810005at2"/>
<evidence type="ECO:0000256" key="1">
    <source>
        <dbReference type="ARBA" id="ARBA00009275"/>
    </source>
</evidence>
<dbReference type="EMBL" id="QQOH01000002">
    <property type="protein sequence ID" value="RDE22689.1"/>
    <property type="molecule type" value="Genomic_DNA"/>
</dbReference>
<feature type="binding site" evidence="4">
    <location>
        <position position="9"/>
    </location>
    <ligand>
        <name>a divalent metal cation</name>
        <dbReference type="ChEBI" id="CHEBI:60240"/>
        <label>1</label>
    </ligand>
</feature>
<sequence length="266" mass="29950">MNVRLCDSHCHLDFSVFDSQRQTIMRQAVEAGVEVIVVPGVRAAGWDGLIELCRSHGQLTSDTPRLLPALGMHPCFMADHRQQHLVRLEQLLQQQLPVALGELGLDFWSPDAEREPQLELLQQQLDLASSYRLPLLLHARKCHDPLIQLLRRQRFEFGGIVHAFSGSRQQAEQYLSMGFKLGIGGAVTYPRAQRLRRTVKELGPEAWVLETDAPDMPLCGRQGQLNRPDYLPGVLQVMGELLQQPAAVLAQQFWSNTLAVLPRLES</sequence>
<dbReference type="InterPro" id="IPR001130">
    <property type="entry name" value="TatD-like"/>
</dbReference>
<dbReference type="Gene3D" id="3.20.20.140">
    <property type="entry name" value="Metal-dependent hydrolases"/>
    <property type="match status" value="1"/>
</dbReference>
<comment type="caution">
    <text evidence="5">The sequence shown here is derived from an EMBL/GenBank/DDBJ whole genome shotgun (WGS) entry which is preliminary data.</text>
</comment>
<gene>
    <name evidence="5" type="ORF">DV711_08905</name>
</gene>
<evidence type="ECO:0000256" key="2">
    <source>
        <dbReference type="ARBA" id="ARBA00022723"/>
    </source>
</evidence>